<keyword evidence="2" id="KW-0472">Membrane</keyword>
<dbReference type="AlphaFoldDB" id="A0A9P5N0K7"/>
<reference evidence="3" key="2">
    <citation type="journal article" date="2020" name="Nat. Commun.">
        <title>Large-scale genome sequencing of mycorrhizal fungi provides insights into the early evolution of symbiotic traits.</title>
        <authorList>
            <person name="Miyauchi S."/>
            <person name="Kiss E."/>
            <person name="Kuo A."/>
            <person name="Drula E."/>
            <person name="Kohler A."/>
            <person name="Sanchez-Garcia M."/>
            <person name="Morin E."/>
            <person name="Andreopoulos B."/>
            <person name="Barry K.W."/>
            <person name="Bonito G."/>
            <person name="Buee M."/>
            <person name="Carver A."/>
            <person name="Chen C."/>
            <person name="Cichocki N."/>
            <person name="Clum A."/>
            <person name="Culley D."/>
            <person name="Crous P.W."/>
            <person name="Fauchery L."/>
            <person name="Girlanda M."/>
            <person name="Hayes R.D."/>
            <person name="Keri Z."/>
            <person name="LaButti K."/>
            <person name="Lipzen A."/>
            <person name="Lombard V."/>
            <person name="Magnuson J."/>
            <person name="Maillard F."/>
            <person name="Murat C."/>
            <person name="Nolan M."/>
            <person name="Ohm R.A."/>
            <person name="Pangilinan J."/>
            <person name="Pereira M.F."/>
            <person name="Perotto S."/>
            <person name="Peter M."/>
            <person name="Pfister S."/>
            <person name="Riley R."/>
            <person name="Sitrit Y."/>
            <person name="Stielow J.B."/>
            <person name="Szollosi G."/>
            <person name="Zifcakova L."/>
            <person name="Stursova M."/>
            <person name="Spatafora J.W."/>
            <person name="Tedersoo L."/>
            <person name="Vaario L.M."/>
            <person name="Yamada A."/>
            <person name="Yan M."/>
            <person name="Wang P."/>
            <person name="Xu J."/>
            <person name="Bruns T."/>
            <person name="Baldrian P."/>
            <person name="Vilgalys R."/>
            <person name="Dunand C."/>
            <person name="Henrissat B."/>
            <person name="Grigoriev I.V."/>
            <person name="Hibbett D."/>
            <person name="Nagy L.G."/>
            <person name="Martin F.M."/>
        </authorList>
    </citation>
    <scope>NUCLEOTIDE SEQUENCE</scope>
    <source>
        <strain evidence="3">Prilba</strain>
    </source>
</reference>
<name>A0A9P5N0K7_9AGAM</name>
<comment type="caution">
    <text evidence="3">The sequence shown here is derived from an EMBL/GenBank/DDBJ whole genome shotgun (WGS) entry which is preliminary data.</text>
</comment>
<dbReference type="OrthoDB" id="3166422at2759"/>
<proteinExistence type="predicted"/>
<organism evidence="3 4">
    <name type="scientific">Russula ochroleuca</name>
    <dbReference type="NCBI Taxonomy" id="152965"/>
    <lineage>
        <taxon>Eukaryota</taxon>
        <taxon>Fungi</taxon>
        <taxon>Dikarya</taxon>
        <taxon>Basidiomycota</taxon>
        <taxon>Agaricomycotina</taxon>
        <taxon>Agaricomycetes</taxon>
        <taxon>Russulales</taxon>
        <taxon>Russulaceae</taxon>
        <taxon>Russula</taxon>
    </lineage>
</organism>
<dbReference type="Proteomes" id="UP000759537">
    <property type="component" value="Unassembled WGS sequence"/>
</dbReference>
<evidence type="ECO:0000256" key="1">
    <source>
        <dbReference type="SAM" id="MobiDB-lite"/>
    </source>
</evidence>
<keyword evidence="2" id="KW-1133">Transmembrane helix</keyword>
<feature type="transmembrane region" description="Helical" evidence="2">
    <location>
        <begin position="38"/>
        <end position="58"/>
    </location>
</feature>
<reference evidence="3" key="1">
    <citation type="submission" date="2019-10" db="EMBL/GenBank/DDBJ databases">
        <authorList>
            <consortium name="DOE Joint Genome Institute"/>
            <person name="Kuo A."/>
            <person name="Miyauchi S."/>
            <person name="Kiss E."/>
            <person name="Drula E."/>
            <person name="Kohler A."/>
            <person name="Sanchez-Garcia M."/>
            <person name="Andreopoulos B."/>
            <person name="Barry K.W."/>
            <person name="Bonito G."/>
            <person name="Buee M."/>
            <person name="Carver A."/>
            <person name="Chen C."/>
            <person name="Cichocki N."/>
            <person name="Clum A."/>
            <person name="Culley D."/>
            <person name="Crous P.W."/>
            <person name="Fauchery L."/>
            <person name="Girlanda M."/>
            <person name="Hayes R."/>
            <person name="Keri Z."/>
            <person name="LaButti K."/>
            <person name="Lipzen A."/>
            <person name="Lombard V."/>
            <person name="Magnuson J."/>
            <person name="Maillard F."/>
            <person name="Morin E."/>
            <person name="Murat C."/>
            <person name="Nolan M."/>
            <person name="Ohm R."/>
            <person name="Pangilinan J."/>
            <person name="Pereira M."/>
            <person name="Perotto S."/>
            <person name="Peter M."/>
            <person name="Riley R."/>
            <person name="Sitrit Y."/>
            <person name="Stielow B."/>
            <person name="Szollosi G."/>
            <person name="Zifcakova L."/>
            <person name="Stursova M."/>
            <person name="Spatafora J.W."/>
            <person name="Tedersoo L."/>
            <person name="Vaario L.-M."/>
            <person name="Yamada A."/>
            <person name="Yan M."/>
            <person name="Wang P."/>
            <person name="Xu J."/>
            <person name="Bruns T."/>
            <person name="Baldrian P."/>
            <person name="Vilgalys R."/>
            <person name="Henrissat B."/>
            <person name="Grigoriev I.V."/>
            <person name="Hibbett D."/>
            <person name="Nagy L.G."/>
            <person name="Martin F.M."/>
        </authorList>
    </citation>
    <scope>NUCLEOTIDE SEQUENCE</scope>
    <source>
        <strain evidence="3">Prilba</strain>
    </source>
</reference>
<evidence type="ECO:0000256" key="2">
    <source>
        <dbReference type="SAM" id="Phobius"/>
    </source>
</evidence>
<evidence type="ECO:0000313" key="4">
    <source>
        <dbReference type="Proteomes" id="UP000759537"/>
    </source>
</evidence>
<protein>
    <submittedName>
        <fullName evidence="3">Uncharacterized protein</fullName>
    </submittedName>
</protein>
<dbReference type="EMBL" id="WHVB01000004">
    <property type="protein sequence ID" value="KAF8483286.1"/>
    <property type="molecule type" value="Genomic_DNA"/>
</dbReference>
<keyword evidence="2" id="KW-0812">Transmembrane</keyword>
<keyword evidence="4" id="KW-1185">Reference proteome</keyword>
<gene>
    <name evidence="3" type="ORF">DFH94DRAFT_689786</name>
</gene>
<accession>A0A9P5N0K7</accession>
<feature type="region of interest" description="Disordered" evidence="1">
    <location>
        <begin position="1"/>
        <end position="22"/>
    </location>
</feature>
<evidence type="ECO:0000313" key="3">
    <source>
        <dbReference type="EMBL" id="KAF8483286.1"/>
    </source>
</evidence>
<sequence>MSGDTTDAPLFVHHAPPPPPPPTITITSPSVLQTSHPLAIGVLLSLKVFMLLIFWDAWRSPPTTEPAEDCMWCLRNEDT</sequence>